<dbReference type="SUPFAM" id="SSF53795">
    <property type="entry name" value="PEP carboxykinase-like"/>
    <property type="match status" value="1"/>
</dbReference>
<gene>
    <name evidence="1" type="ORF">GQF63_16660</name>
</gene>
<keyword evidence="2" id="KW-1185">Reference proteome</keyword>
<evidence type="ECO:0000313" key="1">
    <source>
        <dbReference type="EMBL" id="MVZ63661.1"/>
    </source>
</evidence>
<sequence length="313" mass="35568">MDIVIINKNILSKKMNITYYHIAELLLAVKAPEKMDVRAILPSFHPFYAHDIERETAHISIELTFSPCPTLAEDAVLLTDESITWGENFRFYECADTYQAIIYVGSEENKWVMECSKDFQNSTIYLAIDDRNLISNLCTWYTMMAFGQAALAFDTILIHASVVQVDRFAYAFLGKSGTGKSTHSQLWLSAIKGALLLNDDNPAVRIRGEKVEVFGTPWSGKKKCYLARKAQLRAFVRLEQAPFNQFKEVLGMEAFLEVVPSCTSIRWNRELFHKMNDTLEAILKKVKVGRLKCLPNIRAAELSYIESSKSALD</sequence>
<dbReference type="RefSeq" id="WP_212592626.1">
    <property type="nucleotide sequence ID" value="NZ_WSQA01000014.1"/>
</dbReference>
<dbReference type="Gene3D" id="3.40.50.300">
    <property type="entry name" value="P-loop containing nucleotide triphosphate hydrolases"/>
    <property type="match status" value="1"/>
</dbReference>
<dbReference type="EMBL" id="WSQA01000014">
    <property type="protein sequence ID" value="MVZ63661.1"/>
    <property type="molecule type" value="Genomic_DNA"/>
</dbReference>
<dbReference type="InterPro" id="IPR027417">
    <property type="entry name" value="P-loop_NTPase"/>
</dbReference>
<dbReference type="Proteomes" id="UP000435036">
    <property type="component" value="Unassembled WGS sequence"/>
</dbReference>
<protein>
    <recommendedName>
        <fullName evidence="3">Phosphoenolpyruvate carboxykinase</fullName>
    </recommendedName>
</protein>
<accession>A0A6N8L5E8</accession>
<evidence type="ECO:0000313" key="2">
    <source>
        <dbReference type="Proteomes" id="UP000435036"/>
    </source>
</evidence>
<reference evidence="1 2" key="1">
    <citation type="submission" date="2019-12" db="EMBL/GenBank/DDBJ databases">
        <authorList>
            <person name="Dong K."/>
        </authorList>
    </citation>
    <scope>NUCLEOTIDE SEQUENCE [LARGE SCALE GENOMIC DNA]</scope>
    <source>
        <strain evidence="1 2">JCM 31225</strain>
    </source>
</reference>
<proteinExistence type="predicted"/>
<comment type="caution">
    <text evidence="1">The sequence shown here is derived from an EMBL/GenBank/DDBJ whole genome shotgun (WGS) entry which is preliminary data.</text>
</comment>
<name>A0A6N8L5E8_9SPHI</name>
<evidence type="ECO:0008006" key="3">
    <source>
        <dbReference type="Google" id="ProtNLM"/>
    </source>
</evidence>
<dbReference type="AlphaFoldDB" id="A0A6N8L5E8"/>
<organism evidence="1 2">
    <name type="scientific">Sphingobacterium humi</name>
    <dbReference type="NCBI Taxonomy" id="1796905"/>
    <lineage>
        <taxon>Bacteria</taxon>
        <taxon>Pseudomonadati</taxon>
        <taxon>Bacteroidota</taxon>
        <taxon>Sphingobacteriia</taxon>
        <taxon>Sphingobacteriales</taxon>
        <taxon>Sphingobacteriaceae</taxon>
        <taxon>Sphingobacterium</taxon>
    </lineage>
</organism>